<dbReference type="GO" id="GO:0003779">
    <property type="term" value="F:actin binding"/>
    <property type="evidence" value="ECO:0007669"/>
    <property type="project" value="InterPro"/>
</dbReference>
<keyword evidence="3" id="KW-1185">Reference proteome</keyword>
<dbReference type="KEGG" id="aaf:AURANDRAFT_69177"/>
<feature type="non-terminal residue" evidence="2">
    <location>
        <position position="1"/>
    </location>
</feature>
<sequence length="242" mass="23363">RCAYTRGAAAAEALELLAVLAVSGDAGYDAALGALEDLAAARGDGAPLEAVVELLGAGARGLAFRRDVMLFVNTLVNGAPSLERRVAVRADLVAAGVLAATAALKDAVVAEGAGDGGADDAVELDVQLQVFDAVFDNDRAACARAGPAGAVGLDDAASVFEAATRAFAAAGAASELLALLRSLAACPLSRAAGRAAFGAVARAAAAAVVGAPAPSLDDAGAAIDAAAALSDADAALAAARAE</sequence>
<evidence type="ECO:0000259" key="1">
    <source>
        <dbReference type="SMART" id="SM01139"/>
    </source>
</evidence>
<dbReference type="InterPro" id="IPR016024">
    <property type="entry name" value="ARM-type_fold"/>
</dbReference>
<dbReference type="EMBL" id="GL833792">
    <property type="protein sequence ID" value="EGB02122.1"/>
    <property type="molecule type" value="Genomic_DNA"/>
</dbReference>
<dbReference type="GeneID" id="20227296"/>
<name>F0YRY7_AURAN</name>
<evidence type="ECO:0000313" key="2">
    <source>
        <dbReference type="EMBL" id="EGB02122.1"/>
    </source>
</evidence>
<dbReference type="Gene3D" id="1.25.10.10">
    <property type="entry name" value="Leucine-rich Repeat Variant"/>
    <property type="match status" value="1"/>
</dbReference>
<reference evidence="2 3" key="1">
    <citation type="journal article" date="2011" name="Proc. Natl. Acad. Sci. U.S.A.">
        <title>Niche of harmful alga Aureococcus anophagefferens revealed through ecogenomics.</title>
        <authorList>
            <person name="Gobler C.J."/>
            <person name="Berry D.L."/>
            <person name="Dyhrman S.T."/>
            <person name="Wilhelm S.W."/>
            <person name="Salamov A."/>
            <person name="Lobanov A.V."/>
            <person name="Zhang Y."/>
            <person name="Collier J.L."/>
            <person name="Wurch L.L."/>
            <person name="Kustka A.B."/>
            <person name="Dill B.D."/>
            <person name="Shah M."/>
            <person name="VerBerkmoes N.C."/>
            <person name="Kuo A."/>
            <person name="Terry A."/>
            <person name="Pangilinan J."/>
            <person name="Lindquist E.A."/>
            <person name="Lucas S."/>
            <person name="Paulsen I.T."/>
            <person name="Hattenrath-Lehmann T.K."/>
            <person name="Talmage S.C."/>
            <person name="Walker E.A."/>
            <person name="Koch F."/>
            <person name="Burson A.M."/>
            <person name="Marcoval M.A."/>
            <person name="Tang Y.Z."/>
            <person name="Lecleir G.R."/>
            <person name="Coyne K.J."/>
            <person name="Berg G.M."/>
            <person name="Bertrand E.M."/>
            <person name="Saito M.A."/>
            <person name="Gladyshev V.N."/>
            <person name="Grigoriev I.V."/>
        </authorList>
    </citation>
    <scope>NUCLEOTIDE SEQUENCE [LARGE SCALE GENOMIC DNA]</scope>
    <source>
        <strain evidence="3">CCMP 1984</strain>
    </source>
</reference>
<dbReference type="InterPro" id="IPR011989">
    <property type="entry name" value="ARM-like"/>
</dbReference>
<proteinExistence type="predicted"/>
<organism evidence="3">
    <name type="scientific">Aureococcus anophagefferens</name>
    <name type="common">Harmful bloom alga</name>
    <dbReference type="NCBI Taxonomy" id="44056"/>
    <lineage>
        <taxon>Eukaryota</taxon>
        <taxon>Sar</taxon>
        <taxon>Stramenopiles</taxon>
        <taxon>Ochrophyta</taxon>
        <taxon>Pelagophyceae</taxon>
        <taxon>Pelagomonadales</taxon>
        <taxon>Pelagomonadaceae</taxon>
        <taxon>Aureococcus</taxon>
    </lineage>
</organism>
<feature type="non-terminal residue" evidence="2">
    <location>
        <position position="242"/>
    </location>
</feature>
<dbReference type="SUPFAM" id="SSF48371">
    <property type="entry name" value="ARM repeat"/>
    <property type="match status" value="1"/>
</dbReference>
<gene>
    <name evidence="2" type="ORF">AURANDRAFT_69177</name>
</gene>
<protein>
    <recommendedName>
        <fullName evidence="1">Formin FH3 domain-containing protein</fullName>
    </recommendedName>
</protein>
<evidence type="ECO:0000313" key="3">
    <source>
        <dbReference type="Proteomes" id="UP000002729"/>
    </source>
</evidence>
<dbReference type="Proteomes" id="UP000002729">
    <property type="component" value="Unassembled WGS sequence"/>
</dbReference>
<dbReference type="RefSeq" id="XP_009043179.1">
    <property type="nucleotide sequence ID" value="XM_009044931.1"/>
</dbReference>
<accession>F0YRY7</accession>
<dbReference type="SMART" id="SM01139">
    <property type="entry name" value="Drf_FH3"/>
    <property type="match status" value="1"/>
</dbReference>
<dbReference type="InterPro" id="IPR010472">
    <property type="entry name" value="FH3_dom"/>
</dbReference>
<dbReference type="InParanoid" id="F0YRY7"/>
<feature type="domain" description="Formin FH3" evidence="1">
    <location>
        <begin position="26"/>
        <end position="224"/>
    </location>
</feature>
<dbReference type="AlphaFoldDB" id="F0YRY7"/>
<dbReference type="Pfam" id="PF06367">
    <property type="entry name" value="Drf_FH3"/>
    <property type="match status" value="1"/>
</dbReference>